<dbReference type="InterPro" id="IPR013735">
    <property type="entry name" value="TF_NusA_N"/>
</dbReference>
<evidence type="ECO:0000256" key="5">
    <source>
        <dbReference type="ARBA" id="ARBA00023015"/>
    </source>
</evidence>
<dbReference type="RefSeq" id="WP_249279645.1">
    <property type="nucleotide sequence ID" value="NZ_JACRSS010000001.1"/>
</dbReference>
<dbReference type="PANTHER" id="PTHR22648:SF0">
    <property type="entry name" value="TRANSCRIPTION TERMINATION_ANTITERMINATION PROTEIN NUSA"/>
    <property type="match status" value="1"/>
</dbReference>
<keyword evidence="1 7" id="KW-0806">Transcription termination</keyword>
<dbReference type="PANTHER" id="PTHR22648">
    <property type="entry name" value="TRANSCRIPTION TERMINATION FACTOR NUSA"/>
    <property type="match status" value="1"/>
</dbReference>
<evidence type="ECO:0000256" key="4">
    <source>
        <dbReference type="ARBA" id="ARBA00022884"/>
    </source>
</evidence>
<dbReference type="GO" id="GO:0003700">
    <property type="term" value="F:DNA-binding transcription factor activity"/>
    <property type="evidence" value="ECO:0007669"/>
    <property type="project" value="InterPro"/>
</dbReference>
<dbReference type="InterPro" id="IPR058582">
    <property type="entry name" value="KH_NusA_2nd"/>
</dbReference>
<evidence type="ECO:0000313" key="10">
    <source>
        <dbReference type="EMBL" id="MBC8537790.1"/>
    </source>
</evidence>
<dbReference type="PROSITE" id="PS50126">
    <property type="entry name" value="S1"/>
    <property type="match status" value="1"/>
</dbReference>
<evidence type="ECO:0000256" key="2">
    <source>
        <dbReference type="ARBA" id="ARBA00022490"/>
    </source>
</evidence>
<comment type="function">
    <text evidence="7">Participates in both transcription termination and antitermination.</text>
</comment>
<dbReference type="SUPFAM" id="SSF50249">
    <property type="entry name" value="Nucleic acid-binding proteins"/>
    <property type="match status" value="1"/>
</dbReference>
<evidence type="ECO:0000256" key="1">
    <source>
        <dbReference type="ARBA" id="ARBA00022472"/>
    </source>
</evidence>
<dbReference type="InterPro" id="IPR012340">
    <property type="entry name" value="NA-bd_OB-fold"/>
</dbReference>
<keyword evidence="2 7" id="KW-0963">Cytoplasm</keyword>
<dbReference type="FunFam" id="3.30.300.20:FF:000005">
    <property type="entry name" value="Transcription termination/antitermination protein NusA"/>
    <property type="match status" value="1"/>
</dbReference>
<keyword evidence="4 7" id="KW-0694">RNA-binding</keyword>
<dbReference type="InterPro" id="IPR009019">
    <property type="entry name" value="KH_sf_prok-type"/>
</dbReference>
<evidence type="ECO:0000313" key="11">
    <source>
        <dbReference type="Proteomes" id="UP000617951"/>
    </source>
</evidence>
<comment type="caution">
    <text evidence="10">The sequence shown here is derived from an EMBL/GenBank/DDBJ whole genome shotgun (WGS) entry which is preliminary data.</text>
</comment>
<organism evidence="10 11">
    <name type="scientific">Guopingia tenuis</name>
    <dbReference type="NCBI Taxonomy" id="2763656"/>
    <lineage>
        <taxon>Bacteria</taxon>
        <taxon>Bacillati</taxon>
        <taxon>Bacillota</taxon>
        <taxon>Clostridia</taxon>
        <taxon>Christensenellales</taxon>
        <taxon>Christensenellaceae</taxon>
        <taxon>Guopingia</taxon>
    </lineage>
</organism>
<keyword evidence="5 7" id="KW-0805">Transcription regulation</keyword>
<dbReference type="FunFam" id="3.30.300.20:FF:000002">
    <property type="entry name" value="Transcription termination/antitermination protein NusA"/>
    <property type="match status" value="1"/>
</dbReference>
<evidence type="ECO:0000256" key="7">
    <source>
        <dbReference type="HAMAP-Rule" id="MF_00945"/>
    </source>
</evidence>
<dbReference type="EMBL" id="JACRSS010000001">
    <property type="protein sequence ID" value="MBC8537790.1"/>
    <property type="molecule type" value="Genomic_DNA"/>
</dbReference>
<dbReference type="Pfam" id="PF08529">
    <property type="entry name" value="NusA_N"/>
    <property type="match status" value="1"/>
</dbReference>
<comment type="similarity">
    <text evidence="7">Belongs to the NusA family.</text>
</comment>
<dbReference type="GO" id="GO:0031564">
    <property type="term" value="P:transcription antitermination"/>
    <property type="evidence" value="ECO:0007669"/>
    <property type="project" value="UniProtKB-UniRule"/>
</dbReference>
<keyword evidence="3 7" id="KW-0889">Transcription antitermination</keyword>
<accession>A0A926DF63</accession>
<dbReference type="InterPro" id="IPR003029">
    <property type="entry name" value="S1_domain"/>
</dbReference>
<dbReference type="PROSITE" id="PS50084">
    <property type="entry name" value="KH_TYPE_1"/>
    <property type="match status" value="1"/>
</dbReference>
<protein>
    <recommendedName>
        <fullName evidence="7">Transcription termination/antitermination protein NusA</fullName>
    </recommendedName>
</protein>
<evidence type="ECO:0000259" key="9">
    <source>
        <dbReference type="PROSITE" id="PS50126"/>
    </source>
</evidence>
<dbReference type="FunFam" id="3.30.1480.10:FF:000002">
    <property type="entry name" value="Transcription termination/antitermination protein NusA"/>
    <property type="match status" value="1"/>
</dbReference>
<dbReference type="InterPro" id="IPR036555">
    <property type="entry name" value="NusA_N_sf"/>
</dbReference>
<dbReference type="SUPFAM" id="SSF69705">
    <property type="entry name" value="Transcription factor NusA, N-terminal domain"/>
    <property type="match status" value="1"/>
</dbReference>
<keyword evidence="6 7" id="KW-0804">Transcription</keyword>
<gene>
    <name evidence="7 10" type="primary">nusA</name>
    <name evidence="10" type="ORF">H8693_02435</name>
</gene>
<dbReference type="Pfam" id="PF13184">
    <property type="entry name" value="KH_NusA_1st"/>
    <property type="match status" value="1"/>
</dbReference>
<dbReference type="InterPro" id="IPR025249">
    <property type="entry name" value="TF_NusA_KH_1st"/>
</dbReference>
<dbReference type="CDD" id="cd22529">
    <property type="entry name" value="KH-II_NusA_rpt2"/>
    <property type="match status" value="1"/>
</dbReference>
<name>A0A926DF63_9FIRM</name>
<dbReference type="GO" id="GO:0006353">
    <property type="term" value="P:DNA-templated transcription termination"/>
    <property type="evidence" value="ECO:0007669"/>
    <property type="project" value="UniProtKB-UniRule"/>
</dbReference>
<dbReference type="Proteomes" id="UP000617951">
    <property type="component" value="Unassembled WGS sequence"/>
</dbReference>
<evidence type="ECO:0000256" key="3">
    <source>
        <dbReference type="ARBA" id="ARBA00022814"/>
    </source>
</evidence>
<feature type="domain" description="S1 motif" evidence="9">
    <location>
        <begin position="135"/>
        <end position="198"/>
    </location>
</feature>
<evidence type="ECO:0000256" key="8">
    <source>
        <dbReference type="SAM" id="MobiDB-lite"/>
    </source>
</evidence>
<dbReference type="Pfam" id="PF00575">
    <property type="entry name" value="S1"/>
    <property type="match status" value="1"/>
</dbReference>
<comment type="subcellular location">
    <subcellularLocation>
        <location evidence="7">Cytoplasm</location>
    </subcellularLocation>
</comment>
<dbReference type="SMART" id="SM00316">
    <property type="entry name" value="S1"/>
    <property type="match status" value="1"/>
</dbReference>
<evidence type="ECO:0000256" key="6">
    <source>
        <dbReference type="ARBA" id="ARBA00023163"/>
    </source>
</evidence>
<dbReference type="CDD" id="cd02134">
    <property type="entry name" value="KH-II_NusA_rpt1"/>
    <property type="match status" value="1"/>
</dbReference>
<dbReference type="Pfam" id="PF26594">
    <property type="entry name" value="KH_NusA_2nd"/>
    <property type="match status" value="1"/>
</dbReference>
<dbReference type="CDD" id="cd04455">
    <property type="entry name" value="S1_NusA"/>
    <property type="match status" value="1"/>
</dbReference>
<keyword evidence="11" id="KW-1185">Reference proteome</keyword>
<dbReference type="InterPro" id="IPR015946">
    <property type="entry name" value="KH_dom-like_a/b"/>
</dbReference>
<dbReference type="GO" id="GO:0003723">
    <property type="term" value="F:RNA binding"/>
    <property type="evidence" value="ECO:0007669"/>
    <property type="project" value="UniProtKB-UniRule"/>
</dbReference>
<dbReference type="AlphaFoldDB" id="A0A926DF63"/>
<feature type="compositionally biased region" description="Acidic residues" evidence="8">
    <location>
        <begin position="352"/>
        <end position="373"/>
    </location>
</feature>
<dbReference type="Gene3D" id="3.30.300.20">
    <property type="match status" value="2"/>
</dbReference>
<dbReference type="Gene3D" id="2.40.50.140">
    <property type="entry name" value="Nucleic acid-binding proteins"/>
    <property type="match status" value="1"/>
</dbReference>
<sequence length="373" mass="41676">MNAEFMNALEDLEREKGISKEILIDAIETALISAYKRNFGITQNARVTIDQETGEIKVFAEKNVVDDVFDETFEMSLDDARAINPAYEVGDTIEVEVTPSSFGRIAAQTAKQVVVQRIREAERGIIFDQYIEKENEIMTGTVLRQERGCYYLELGRAEGILPMNETIPGERYDINKRMKVYVIEVRKTAKGPQIVTSRSHPGLIKRLFELEVPEISQNVVTIKSIAREAGQRSKIAVYTDDENVDPVGACVGPKGSRIEQVVEELNGERIDVIPWSKDPAEFIANALRPAKVIMVQVNEEEKAAKVIVPDYQLSLAIGKEGQNARLAAKLTGYKIDIKCQSQIVDNLFGPENPEEGGDFDEASLDFEGPDFNE</sequence>
<dbReference type="NCBIfam" id="TIGR01953">
    <property type="entry name" value="NusA"/>
    <property type="match status" value="1"/>
</dbReference>
<dbReference type="Gene3D" id="3.30.1480.10">
    <property type="entry name" value="NusA, N-terminal domain"/>
    <property type="match status" value="1"/>
</dbReference>
<dbReference type="InterPro" id="IPR030842">
    <property type="entry name" value="TF_NusA_bacterial"/>
</dbReference>
<dbReference type="SUPFAM" id="SSF54814">
    <property type="entry name" value="Prokaryotic type KH domain (KH-domain type II)"/>
    <property type="match status" value="2"/>
</dbReference>
<dbReference type="HAMAP" id="MF_00945_B">
    <property type="entry name" value="NusA_B"/>
    <property type="match status" value="1"/>
</dbReference>
<dbReference type="GO" id="GO:0005829">
    <property type="term" value="C:cytosol"/>
    <property type="evidence" value="ECO:0007669"/>
    <property type="project" value="TreeGrafter"/>
</dbReference>
<reference evidence="10" key="1">
    <citation type="submission" date="2020-08" db="EMBL/GenBank/DDBJ databases">
        <title>Genome public.</title>
        <authorList>
            <person name="Liu C."/>
            <person name="Sun Q."/>
        </authorList>
    </citation>
    <scope>NUCLEOTIDE SEQUENCE</scope>
    <source>
        <strain evidence="10">NSJ-63</strain>
    </source>
</reference>
<comment type="subunit">
    <text evidence="7">Monomer. Binds directly to the core enzyme of the DNA-dependent RNA polymerase and to nascent RNA.</text>
</comment>
<proteinExistence type="inferred from homology"/>
<feature type="region of interest" description="Disordered" evidence="8">
    <location>
        <begin position="347"/>
        <end position="373"/>
    </location>
</feature>
<dbReference type="InterPro" id="IPR010213">
    <property type="entry name" value="TF_NusA"/>
</dbReference>